<evidence type="ECO:0000313" key="2">
    <source>
        <dbReference type="Proteomes" id="UP000026962"/>
    </source>
</evidence>
<dbReference type="Proteomes" id="UP000026962">
    <property type="component" value="Chromosome 5"/>
</dbReference>
<dbReference type="HOGENOM" id="CLU_2709082_0_0_1"/>
<dbReference type="AlphaFoldDB" id="A0A0E0L0N9"/>
<keyword evidence="2" id="KW-1185">Reference proteome</keyword>
<evidence type="ECO:0000313" key="1">
    <source>
        <dbReference type="EnsemblPlants" id="OPUNC05G09040.1"/>
    </source>
</evidence>
<reference evidence="1" key="1">
    <citation type="submission" date="2015-04" db="UniProtKB">
        <authorList>
            <consortium name="EnsemblPlants"/>
        </authorList>
    </citation>
    <scope>IDENTIFICATION</scope>
</reference>
<dbReference type="Gramene" id="OPUNC05G09040.1">
    <property type="protein sequence ID" value="OPUNC05G09040.1"/>
    <property type="gene ID" value="OPUNC05G09040"/>
</dbReference>
<accession>A0A0E0L0N9</accession>
<organism evidence="1">
    <name type="scientific">Oryza punctata</name>
    <name type="common">Red rice</name>
    <dbReference type="NCBI Taxonomy" id="4537"/>
    <lineage>
        <taxon>Eukaryota</taxon>
        <taxon>Viridiplantae</taxon>
        <taxon>Streptophyta</taxon>
        <taxon>Embryophyta</taxon>
        <taxon>Tracheophyta</taxon>
        <taxon>Spermatophyta</taxon>
        <taxon>Magnoliopsida</taxon>
        <taxon>Liliopsida</taxon>
        <taxon>Poales</taxon>
        <taxon>Poaceae</taxon>
        <taxon>BOP clade</taxon>
        <taxon>Oryzoideae</taxon>
        <taxon>Oryzeae</taxon>
        <taxon>Oryzinae</taxon>
        <taxon>Oryza</taxon>
    </lineage>
</organism>
<name>A0A0E0L0N9_ORYPU</name>
<sequence length="73" mass="8046">MAMTAIAVARRRREEGGAGRLDLVAVTATNRRRRCGGIWDVKQWWWLAVGRGAMRPGTTVSSCSQNLAVEDCL</sequence>
<proteinExistence type="predicted"/>
<reference evidence="1" key="2">
    <citation type="submission" date="2018-05" db="EMBL/GenBank/DDBJ databases">
        <title>OpunRS2 (Oryza punctata Reference Sequence Version 2).</title>
        <authorList>
            <person name="Zhang J."/>
            <person name="Kudrna D."/>
            <person name="Lee S."/>
            <person name="Talag J."/>
            <person name="Welchert J."/>
            <person name="Wing R.A."/>
        </authorList>
    </citation>
    <scope>NUCLEOTIDE SEQUENCE [LARGE SCALE GENOMIC DNA]</scope>
</reference>
<protein>
    <submittedName>
        <fullName evidence="1">Uncharacterized protein</fullName>
    </submittedName>
</protein>
<dbReference type="EnsemblPlants" id="OPUNC05G09040.1">
    <property type="protein sequence ID" value="OPUNC05G09040.1"/>
    <property type="gene ID" value="OPUNC05G09040"/>
</dbReference>